<evidence type="ECO:0000313" key="21">
    <source>
        <dbReference type="Proteomes" id="UP000749559"/>
    </source>
</evidence>
<evidence type="ECO:0000256" key="15">
    <source>
        <dbReference type="ARBA" id="ARBA00060102"/>
    </source>
</evidence>
<dbReference type="PANTHER" id="PTHR47972">
    <property type="entry name" value="KINESIN-LIKE PROTEIN KLP-3"/>
    <property type="match status" value="1"/>
</dbReference>
<feature type="compositionally biased region" description="Acidic residues" evidence="19">
    <location>
        <begin position="55"/>
        <end position="79"/>
    </location>
</feature>
<organism evidence="20 21">
    <name type="scientific">Owenia fusiformis</name>
    <name type="common">Polychaete worm</name>
    <dbReference type="NCBI Taxonomy" id="6347"/>
    <lineage>
        <taxon>Eukaryota</taxon>
        <taxon>Metazoa</taxon>
        <taxon>Spiralia</taxon>
        <taxon>Lophotrochozoa</taxon>
        <taxon>Annelida</taxon>
        <taxon>Polychaeta</taxon>
        <taxon>Sedentaria</taxon>
        <taxon>Canalipalpata</taxon>
        <taxon>Sabellida</taxon>
        <taxon>Oweniida</taxon>
        <taxon>Oweniidae</taxon>
        <taxon>Owenia</taxon>
    </lineage>
</organism>
<evidence type="ECO:0000256" key="2">
    <source>
        <dbReference type="ARBA" id="ARBA00004300"/>
    </source>
</evidence>
<dbReference type="PROSITE" id="PS50067">
    <property type="entry name" value="KINESIN_MOTOR_2"/>
    <property type="match status" value="1"/>
</dbReference>
<dbReference type="AlphaFoldDB" id="A0A8J1UBT4"/>
<keyword evidence="4" id="KW-0963">Cytoplasm</keyword>
<evidence type="ECO:0000256" key="4">
    <source>
        <dbReference type="ARBA" id="ARBA00022490"/>
    </source>
</evidence>
<feature type="coiled-coil region" evidence="18">
    <location>
        <begin position="84"/>
        <end position="468"/>
    </location>
</feature>
<dbReference type="Pfam" id="PF00225">
    <property type="entry name" value="Kinesin"/>
    <property type="match status" value="1"/>
</dbReference>
<evidence type="ECO:0000313" key="20">
    <source>
        <dbReference type="EMBL" id="CAH1774176.1"/>
    </source>
</evidence>
<evidence type="ECO:0000256" key="14">
    <source>
        <dbReference type="ARBA" id="ARBA00023329"/>
    </source>
</evidence>
<proteinExistence type="inferred from homology"/>
<evidence type="ECO:0000256" key="3">
    <source>
        <dbReference type="ARBA" id="ARBA00004536"/>
    </source>
</evidence>
<dbReference type="Proteomes" id="UP000749559">
    <property type="component" value="Unassembled WGS sequence"/>
</dbReference>
<dbReference type="FunFam" id="3.40.850.10:FF:000022">
    <property type="entry name" value="Kinesin-like protein"/>
    <property type="match status" value="1"/>
</dbReference>
<keyword evidence="21" id="KW-1185">Reference proteome</keyword>
<comment type="caution">
    <text evidence="20">The sequence shown here is derived from an EMBL/GenBank/DDBJ whole genome shotgun (WGS) entry which is preliminary data.</text>
</comment>
<comment type="similarity">
    <text evidence="16 17">Belongs to the TRAFAC class myosin-kinesin ATPase superfamily. Kinesin family.</text>
</comment>
<evidence type="ECO:0000256" key="9">
    <source>
        <dbReference type="ARBA" id="ARBA00022949"/>
    </source>
</evidence>
<dbReference type="GO" id="GO:0005912">
    <property type="term" value="C:adherens junction"/>
    <property type="evidence" value="ECO:0007669"/>
    <property type="project" value="UniProtKB-SubCell"/>
</dbReference>
<evidence type="ECO:0000256" key="10">
    <source>
        <dbReference type="ARBA" id="ARBA00023054"/>
    </source>
</evidence>
<dbReference type="GO" id="GO:0007018">
    <property type="term" value="P:microtubule-based movement"/>
    <property type="evidence" value="ECO:0007669"/>
    <property type="project" value="InterPro"/>
</dbReference>
<evidence type="ECO:0000256" key="1">
    <source>
        <dbReference type="ARBA" id="ARBA00004284"/>
    </source>
</evidence>
<feature type="region of interest" description="Disordered" evidence="19">
    <location>
        <begin position="1"/>
        <end position="81"/>
    </location>
</feature>
<comment type="function">
    <text evidence="15">Minus-end microtubule-dependent motor protein. Involved in apically targeted transport. Required for zonula adherens maintenance.</text>
</comment>
<evidence type="ECO:0000256" key="11">
    <source>
        <dbReference type="ARBA" id="ARBA00023136"/>
    </source>
</evidence>
<keyword evidence="6 17" id="KW-0493">Microtubule</keyword>
<keyword evidence="13" id="KW-0206">Cytoskeleton</keyword>
<dbReference type="InterPro" id="IPR019821">
    <property type="entry name" value="Kinesin_motor_CS"/>
</dbReference>
<evidence type="ECO:0000256" key="18">
    <source>
        <dbReference type="SAM" id="Coils"/>
    </source>
</evidence>
<keyword evidence="9" id="KW-0965">Cell junction</keyword>
<keyword evidence="8 16" id="KW-0067">ATP-binding</keyword>
<reference evidence="20" key="1">
    <citation type="submission" date="2022-03" db="EMBL/GenBank/DDBJ databases">
        <authorList>
            <person name="Martin C."/>
        </authorList>
    </citation>
    <scope>NUCLEOTIDE SEQUENCE</scope>
</reference>
<sequence>MSHNSPWAKQASGTPLRRKDMSPVFKTPMTFSPRLAGEQAKPSPSKFELWKEELGLDEDEEEEEASSGSEEESDKENDEGNCSIVEYQSLKKELEERNQQRDELLFRIKTLSDKNKQYRTRLQKEETNKKQQIKIMRKTHESHLQDKMLLISNLEDVIQEQEAKIMQLEAELIGDTSQESRRPISSTVKLIEQLKQHQQEKADFMGQLLNAQNELANFKDSPTASGDTLKSIVSRLEAENKELQEEVVRLGSMQNTGTTDTEKQLQKLEIETDQLQQELREARNIKPQVIREIQTDTAQIKRLETKIDDQQKEIFRLESELKSRCTELKQAETRHYGKLQGVSEEKSKIERELRQLRVELTTLQAKPPEVVTKIERVEVESKKDRISLEKSIQDNTKLQGELSELQQLYKNSQAKLVHEQGEVKKLNTKLDDYGKEMQLVQQEMEAEINRCQQEKQEAVLRAQRQADQKMETLNANFTKMKVKLSLMTPTMKDLMKDYTQLKKQCENMPNVIKTAVKQTTKEISKSISDISEHNQELVKKYKKEMALRKKYHNELVELKGNIRVFCRVRPQIKEDGSGPPATKAIGYDQDDDCVLYVANKGRTQTFEVDSLFTEKSTQVQVFNEVQPLVVSCLDGYNVCIFAYGQTGSGKTYTMEGVYGDAGINQRALTELFTIIEERGVEWQYTISVSVMEIYNEMLRDLLSSDPSYKMEIKRNQDGSLYVPGLTTVPVSCLDDVNETFALGKTNRATATTNMNEHSSRSHCLLCVTVTGVSKTTGKKSIGKLNLIDLAGSERISKSGAEGSRLKEAQSINKSLSSLGDVIHALRNKQGHIPYRNSKLTYLLQDSLGGDSKTLMIVQVAPVEKNVGETICSLNFGQRVRAVELGQASKKTESAEVTELKERLALYEDSPVSTLGKGSTPSKVARRK</sequence>
<keyword evidence="11" id="KW-0472">Membrane</keyword>
<dbReference type="GO" id="GO:0005874">
    <property type="term" value="C:microtubule"/>
    <property type="evidence" value="ECO:0007669"/>
    <property type="project" value="UniProtKB-KW"/>
</dbReference>
<evidence type="ECO:0000256" key="12">
    <source>
        <dbReference type="ARBA" id="ARBA00023175"/>
    </source>
</evidence>
<evidence type="ECO:0000256" key="5">
    <source>
        <dbReference type="ARBA" id="ARBA00022553"/>
    </source>
</evidence>
<dbReference type="GO" id="GO:0005524">
    <property type="term" value="F:ATP binding"/>
    <property type="evidence" value="ECO:0007669"/>
    <property type="project" value="UniProtKB-UniRule"/>
</dbReference>
<dbReference type="GO" id="GO:0005871">
    <property type="term" value="C:kinesin complex"/>
    <property type="evidence" value="ECO:0007669"/>
    <property type="project" value="UniProtKB-ARBA"/>
</dbReference>
<feature type="binding site" evidence="16">
    <location>
        <begin position="644"/>
        <end position="651"/>
    </location>
    <ligand>
        <name>ATP</name>
        <dbReference type="ChEBI" id="CHEBI:30616"/>
    </ligand>
</feature>
<evidence type="ECO:0000256" key="16">
    <source>
        <dbReference type="PROSITE-ProRule" id="PRU00283"/>
    </source>
</evidence>
<dbReference type="CDD" id="cd01366">
    <property type="entry name" value="KISc_C_terminal"/>
    <property type="match status" value="1"/>
</dbReference>
<dbReference type="GO" id="GO:0008017">
    <property type="term" value="F:microtubule binding"/>
    <property type="evidence" value="ECO:0007669"/>
    <property type="project" value="InterPro"/>
</dbReference>
<dbReference type="EMBL" id="CAIIXF020000001">
    <property type="protein sequence ID" value="CAH1774176.1"/>
    <property type="molecule type" value="Genomic_DNA"/>
</dbReference>
<accession>A0A8J1UBT4</accession>
<dbReference type="SMART" id="SM00129">
    <property type="entry name" value="KISc"/>
    <property type="match status" value="1"/>
</dbReference>
<keyword evidence="5" id="KW-0597">Phosphoprotein</keyword>
<gene>
    <name evidence="20" type="ORF">OFUS_LOCUS1689</name>
</gene>
<comment type="subcellular location">
    <subcellularLocation>
        <location evidence="3">Cell junction</location>
        <location evidence="3">Adherens junction</location>
    </subcellularLocation>
    <subcellularLocation>
        <location evidence="2">Cytoplasm</location>
        <location evidence="2">Cytoskeleton</location>
        <location evidence="2">Microtubule organizing center</location>
        <location evidence="2">Centrosome</location>
    </subcellularLocation>
    <subcellularLocation>
        <location evidence="1">Cytoplasmic vesicle membrane</location>
        <topology evidence="1">Peripheral membrane protein</topology>
    </subcellularLocation>
</comment>
<dbReference type="SUPFAM" id="SSF52540">
    <property type="entry name" value="P-loop containing nucleoside triphosphate hydrolases"/>
    <property type="match status" value="1"/>
</dbReference>
<keyword evidence="12 16" id="KW-0505">Motor protein</keyword>
<dbReference type="PANTHER" id="PTHR47972:SF28">
    <property type="entry name" value="KINESIN-LIKE PROTEIN KLP-3"/>
    <property type="match status" value="1"/>
</dbReference>
<dbReference type="PROSITE" id="PS00411">
    <property type="entry name" value="KINESIN_MOTOR_1"/>
    <property type="match status" value="1"/>
</dbReference>
<evidence type="ECO:0000256" key="8">
    <source>
        <dbReference type="ARBA" id="ARBA00022840"/>
    </source>
</evidence>
<keyword evidence="14" id="KW-0968">Cytoplasmic vesicle</keyword>
<dbReference type="InterPro" id="IPR036961">
    <property type="entry name" value="Kinesin_motor_dom_sf"/>
</dbReference>
<evidence type="ECO:0000256" key="7">
    <source>
        <dbReference type="ARBA" id="ARBA00022741"/>
    </source>
</evidence>
<protein>
    <recommendedName>
        <fullName evidence="17">Kinesin-like protein</fullName>
    </recommendedName>
</protein>
<keyword evidence="7 16" id="KW-0547">Nucleotide-binding</keyword>
<feature type="compositionally biased region" description="Polar residues" evidence="19">
    <location>
        <begin position="1"/>
        <end position="13"/>
    </location>
</feature>
<dbReference type="SUPFAM" id="SSF57997">
    <property type="entry name" value="Tropomyosin"/>
    <property type="match status" value="1"/>
</dbReference>
<dbReference type="Gene3D" id="3.40.850.10">
    <property type="entry name" value="Kinesin motor domain"/>
    <property type="match status" value="1"/>
</dbReference>
<dbReference type="InterPro" id="IPR027640">
    <property type="entry name" value="Kinesin-like_fam"/>
</dbReference>
<evidence type="ECO:0000256" key="17">
    <source>
        <dbReference type="RuleBase" id="RU000394"/>
    </source>
</evidence>
<dbReference type="InterPro" id="IPR001752">
    <property type="entry name" value="Kinesin_motor_dom"/>
</dbReference>
<evidence type="ECO:0000256" key="19">
    <source>
        <dbReference type="SAM" id="MobiDB-lite"/>
    </source>
</evidence>
<dbReference type="InterPro" id="IPR027417">
    <property type="entry name" value="P-loop_NTPase"/>
</dbReference>
<dbReference type="GO" id="GO:0030659">
    <property type="term" value="C:cytoplasmic vesicle membrane"/>
    <property type="evidence" value="ECO:0007669"/>
    <property type="project" value="UniProtKB-SubCell"/>
</dbReference>
<dbReference type="GO" id="GO:0003777">
    <property type="term" value="F:microtubule motor activity"/>
    <property type="evidence" value="ECO:0007669"/>
    <property type="project" value="InterPro"/>
</dbReference>
<keyword evidence="10 18" id="KW-0175">Coiled coil</keyword>
<evidence type="ECO:0000256" key="13">
    <source>
        <dbReference type="ARBA" id="ARBA00023212"/>
    </source>
</evidence>
<dbReference type="OrthoDB" id="3176171at2759"/>
<dbReference type="GO" id="GO:0005813">
    <property type="term" value="C:centrosome"/>
    <property type="evidence" value="ECO:0007669"/>
    <property type="project" value="UniProtKB-SubCell"/>
</dbReference>
<dbReference type="PRINTS" id="PR00380">
    <property type="entry name" value="KINESINHEAVY"/>
</dbReference>
<evidence type="ECO:0000256" key="6">
    <source>
        <dbReference type="ARBA" id="ARBA00022701"/>
    </source>
</evidence>
<name>A0A8J1UBT4_OWEFU</name>